<sequence length="303" mass="34212">MYHIKNDDVPDDARGLKHAFEIHIHILWNSLSESVAPEAPSNINIANFIKCHKQVNEVLNQPKVSLSRKSLKSVVFLRTTCQLDPGTIVSAVAQVSDHSLRMSFSVLSSFGRTKWRPDVLGASPTSFYNLAISSLELGLQNGGYVYFEPNLEYIHNTAFLCQIYRNYVYSHLKKSILKESREKGRLASDAVKRVMYKRRKKVYSLSSFMSRSSKYFSQLMNSHIKYAQDSGFNNQIKSLIAEPECNSEDEDADDGSLHILVKNLCSENTSHFITHEIDKVSATGSSNRCHQASHSRKSQMAGQ</sequence>
<dbReference type="EMBL" id="JANVFT010000042">
    <property type="protein sequence ID" value="KAJ4491115.1"/>
    <property type="molecule type" value="Genomic_DNA"/>
</dbReference>
<gene>
    <name evidence="2" type="ORF">C8R41DRAFT_920455</name>
</gene>
<evidence type="ECO:0000313" key="3">
    <source>
        <dbReference type="Proteomes" id="UP001150217"/>
    </source>
</evidence>
<dbReference type="Proteomes" id="UP001150217">
    <property type="component" value="Unassembled WGS sequence"/>
</dbReference>
<reference evidence="2" key="1">
    <citation type="submission" date="2022-08" db="EMBL/GenBank/DDBJ databases">
        <title>A Global Phylogenomic Analysis of the Shiitake Genus Lentinula.</title>
        <authorList>
            <consortium name="DOE Joint Genome Institute"/>
            <person name="Sierra-Patev S."/>
            <person name="Min B."/>
            <person name="Naranjo-Ortiz M."/>
            <person name="Looney B."/>
            <person name="Konkel Z."/>
            <person name="Slot J.C."/>
            <person name="Sakamoto Y."/>
            <person name="Steenwyk J.L."/>
            <person name="Rokas A."/>
            <person name="Carro J."/>
            <person name="Camarero S."/>
            <person name="Ferreira P."/>
            <person name="Molpeceres G."/>
            <person name="Ruiz-Duenas F.J."/>
            <person name="Serrano A."/>
            <person name="Henrissat B."/>
            <person name="Drula E."/>
            <person name="Hughes K.W."/>
            <person name="Mata J.L."/>
            <person name="Ishikawa N.K."/>
            <person name="Vargas-Isla R."/>
            <person name="Ushijima S."/>
            <person name="Smith C.A."/>
            <person name="Ahrendt S."/>
            <person name="Andreopoulos W."/>
            <person name="He G."/>
            <person name="Labutti K."/>
            <person name="Lipzen A."/>
            <person name="Ng V."/>
            <person name="Riley R."/>
            <person name="Sandor L."/>
            <person name="Barry K."/>
            <person name="Martinez A.T."/>
            <person name="Xiao Y."/>
            <person name="Gibbons J.G."/>
            <person name="Terashima K."/>
            <person name="Grigoriev I.V."/>
            <person name="Hibbett D.S."/>
        </authorList>
    </citation>
    <scope>NUCLEOTIDE SEQUENCE</scope>
    <source>
        <strain evidence="2">RHP3577 ss4</strain>
    </source>
</reference>
<evidence type="ECO:0000256" key="1">
    <source>
        <dbReference type="SAM" id="MobiDB-lite"/>
    </source>
</evidence>
<protein>
    <submittedName>
        <fullName evidence="2">Uncharacterized protein</fullName>
    </submittedName>
</protein>
<accession>A0ABQ8VEC7</accession>
<feature type="region of interest" description="Disordered" evidence="1">
    <location>
        <begin position="283"/>
        <end position="303"/>
    </location>
</feature>
<name>A0ABQ8VEC7_9AGAR</name>
<comment type="caution">
    <text evidence="2">The sequence shown here is derived from an EMBL/GenBank/DDBJ whole genome shotgun (WGS) entry which is preliminary data.</text>
</comment>
<proteinExistence type="predicted"/>
<evidence type="ECO:0000313" key="2">
    <source>
        <dbReference type="EMBL" id="KAJ4491115.1"/>
    </source>
</evidence>
<keyword evidence="3" id="KW-1185">Reference proteome</keyword>
<organism evidence="2 3">
    <name type="scientific">Lentinula lateritia</name>
    <dbReference type="NCBI Taxonomy" id="40482"/>
    <lineage>
        <taxon>Eukaryota</taxon>
        <taxon>Fungi</taxon>
        <taxon>Dikarya</taxon>
        <taxon>Basidiomycota</taxon>
        <taxon>Agaricomycotina</taxon>
        <taxon>Agaricomycetes</taxon>
        <taxon>Agaricomycetidae</taxon>
        <taxon>Agaricales</taxon>
        <taxon>Marasmiineae</taxon>
        <taxon>Omphalotaceae</taxon>
        <taxon>Lentinula</taxon>
    </lineage>
</organism>